<protein>
    <submittedName>
        <fullName evidence="10">Olfactory receptor 24</fullName>
    </submittedName>
</protein>
<feature type="non-terminal residue" evidence="10">
    <location>
        <position position="396"/>
    </location>
</feature>
<evidence type="ECO:0000256" key="6">
    <source>
        <dbReference type="ARBA" id="ARBA00023136"/>
    </source>
</evidence>
<dbReference type="PANTHER" id="PTHR21137">
    <property type="entry name" value="ODORANT RECEPTOR"/>
    <property type="match status" value="1"/>
</dbReference>
<feature type="transmembrane region" description="Helical" evidence="9">
    <location>
        <begin position="367"/>
        <end position="386"/>
    </location>
</feature>
<dbReference type="GO" id="GO:0004984">
    <property type="term" value="F:olfactory receptor activity"/>
    <property type="evidence" value="ECO:0007669"/>
    <property type="project" value="InterPro"/>
</dbReference>
<feature type="transmembrane region" description="Helical" evidence="9">
    <location>
        <begin position="298"/>
        <end position="318"/>
    </location>
</feature>
<dbReference type="PANTHER" id="PTHR21137:SF43">
    <property type="entry name" value="ODORANT RECEPTOR 47A-RELATED"/>
    <property type="match status" value="1"/>
</dbReference>
<keyword evidence="6 9" id="KW-0472">Membrane</keyword>
<sequence>GFQYACQWSELSLRILGIWPLYNFTLLKKLRVYLYTIFVVAVFYLPHTGTIITIWGDIDSMVNLLSYNVSAMVAIAKYIVLYKQRHALASIIKLMAEDWNSVKSEHHVKIMMNEARIGRLLAFISLLYAPLIVILHILVTTYLKPEKFFLYGSIPTIASNLMWPSYFPFNTSRKYIFETTWVCQITATLFTSLVYGTFDTFMSVVVLHLCSQLAIVRVQLKNIYNDVNQHPYADKLVANKLRYIIQRHQELISSGETIERTFNLILLPQLICYPLIFCFQGYAMLTSMAKTQTTSLQILYYLSYDTYTLYHLFIFCWIGEHLYHESTSVGYAYYESIWYNHSIKNAYSLLIVGCCTLRPLRITAGKFANFSIHLFVAILKTSMGYLSMLRAVQSRG</sequence>
<dbReference type="GO" id="GO:0005549">
    <property type="term" value="F:odorant binding"/>
    <property type="evidence" value="ECO:0007669"/>
    <property type="project" value="InterPro"/>
</dbReference>
<dbReference type="AlphaFoldDB" id="A0A8J2HFD0"/>
<dbReference type="GO" id="GO:0007165">
    <property type="term" value="P:signal transduction"/>
    <property type="evidence" value="ECO:0007669"/>
    <property type="project" value="UniProtKB-KW"/>
</dbReference>
<dbReference type="EMBL" id="CAJNRD030001121">
    <property type="protein sequence ID" value="CAG5097469.1"/>
    <property type="molecule type" value="Genomic_DNA"/>
</dbReference>
<keyword evidence="8" id="KW-0807">Transducer</keyword>
<evidence type="ECO:0000256" key="4">
    <source>
        <dbReference type="ARBA" id="ARBA00022725"/>
    </source>
</evidence>
<gene>
    <name evidence="10" type="ORF">HICCMSTLAB_LOCUS8723</name>
</gene>
<organism evidence="10 11">
    <name type="scientific">Cotesia congregata</name>
    <name type="common">Parasitoid wasp</name>
    <name type="synonym">Apanteles congregatus</name>
    <dbReference type="NCBI Taxonomy" id="51543"/>
    <lineage>
        <taxon>Eukaryota</taxon>
        <taxon>Metazoa</taxon>
        <taxon>Ecdysozoa</taxon>
        <taxon>Arthropoda</taxon>
        <taxon>Hexapoda</taxon>
        <taxon>Insecta</taxon>
        <taxon>Pterygota</taxon>
        <taxon>Neoptera</taxon>
        <taxon>Endopterygota</taxon>
        <taxon>Hymenoptera</taxon>
        <taxon>Apocrita</taxon>
        <taxon>Ichneumonoidea</taxon>
        <taxon>Braconidae</taxon>
        <taxon>Microgastrinae</taxon>
        <taxon>Cotesia</taxon>
    </lineage>
</organism>
<dbReference type="OrthoDB" id="6617147at2759"/>
<evidence type="ECO:0000256" key="5">
    <source>
        <dbReference type="ARBA" id="ARBA00022989"/>
    </source>
</evidence>
<comment type="subcellular location">
    <subcellularLocation>
        <location evidence="1">Membrane</location>
        <topology evidence="1">Multi-pass membrane protein</topology>
    </subcellularLocation>
</comment>
<keyword evidence="4" id="KW-0552">Olfaction</keyword>
<feature type="transmembrane region" description="Helical" evidence="9">
    <location>
        <begin position="32"/>
        <end position="55"/>
    </location>
</feature>
<dbReference type="GO" id="GO:0005886">
    <property type="term" value="C:plasma membrane"/>
    <property type="evidence" value="ECO:0007669"/>
    <property type="project" value="TreeGrafter"/>
</dbReference>
<feature type="transmembrane region" description="Helical" evidence="9">
    <location>
        <begin position="264"/>
        <end position="286"/>
    </location>
</feature>
<dbReference type="Proteomes" id="UP000786811">
    <property type="component" value="Unassembled WGS sequence"/>
</dbReference>
<proteinExistence type="predicted"/>
<keyword evidence="2" id="KW-0716">Sensory transduction</keyword>
<evidence type="ECO:0000256" key="3">
    <source>
        <dbReference type="ARBA" id="ARBA00022692"/>
    </source>
</evidence>
<evidence type="ECO:0000256" key="9">
    <source>
        <dbReference type="SAM" id="Phobius"/>
    </source>
</evidence>
<keyword evidence="5 9" id="KW-1133">Transmembrane helix</keyword>
<evidence type="ECO:0000313" key="11">
    <source>
        <dbReference type="Proteomes" id="UP000786811"/>
    </source>
</evidence>
<feature type="transmembrane region" description="Helical" evidence="9">
    <location>
        <begin position="120"/>
        <end position="142"/>
    </location>
</feature>
<keyword evidence="7 10" id="KW-0675">Receptor</keyword>
<evidence type="ECO:0000256" key="1">
    <source>
        <dbReference type="ARBA" id="ARBA00004141"/>
    </source>
</evidence>
<name>A0A8J2HFD0_COTCN</name>
<evidence type="ECO:0000313" key="10">
    <source>
        <dbReference type="EMBL" id="CAG5097469.1"/>
    </source>
</evidence>
<evidence type="ECO:0000256" key="7">
    <source>
        <dbReference type="ARBA" id="ARBA00023170"/>
    </source>
</evidence>
<feature type="transmembrane region" description="Helical" evidence="9">
    <location>
        <begin position="181"/>
        <end position="198"/>
    </location>
</feature>
<keyword evidence="3 9" id="KW-0812">Transmembrane</keyword>
<feature type="transmembrane region" description="Helical" evidence="9">
    <location>
        <begin position="61"/>
        <end position="80"/>
    </location>
</feature>
<keyword evidence="11" id="KW-1185">Reference proteome</keyword>
<dbReference type="InterPro" id="IPR004117">
    <property type="entry name" value="7tm6_olfct_rcpt"/>
</dbReference>
<evidence type="ECO:0000256" key="8">
    <source>
        <dbReference type="ARBA" id="ARBA00023224"/>
    </source>
</evidence>
<accession>A0A8J2HFD0</accession>
<reference evidence="10" key="1">
    <citation type="submission" date="2021-04" db="EMBL/GenBank/DDBJ databases">
        <authorList>
            <person name="Chebbi M.A.C M."/>
        </authorList>
    </citation>
    <scope>NUCLEOTIDE SEQUENCE</scope>
</reference>
<dbReference type="Pfam" id="PF02949">
    <property type="entry name" value="7tm_6"/>
    <property type="match status" value="1"/>
</dbReference>
<evidence type="ECO:0000256" key="2">
    <source>
        <dbReference type="ARBA" id="ARBA00022606"/>
    </source>
</evidence>
<comment type="caution">
    <text evidence="10">The sequence shown here is derived from an EMBL/GenBank/DDBJ whole genome shotgun (WGS) entry which is preliminary data.</text>
</comment>